<dbReference type="AlphaFoldDB" id="A0A7S1B339"/>
<evidence type="ECO:0000313" key="1">
    <source>
        <dbReference type="EMBL" id="CAD8872947.1"/>
    </source>
</evidence>
<sequence>MTNLSAGDSEGKNSFLEPLHKTLGISPEEDEVLSGCFHIFPYDSNSPIDHSSYLLPLRRFKSFNEADAKLPMNPPPYIMVDVPKYSPDLASLIRKQCLPRGKKGRPKKSSGPTAMIITNRNSVHGSGVYDEQEAFRTGIFDTESDVFAWRREFPSMVIAMHRHDVRSDTRGALWEIVDGYGPWSFDAGAGGMRTLERGEDIPAEGASVIYVPGHTPGSVCVLMPHLGVVVSGNLVPDDPPMRLDAWGFVTTNSAGIVRQANSIRKVAKMCGANAKYMLPSRGGARKMGGNEMMILADTFSSFAPDEK</sequence>
<dbReference type="SUPFAM" id="SSF56281">
    <property type="entry name" value="Metallo-hydrolase/oxidoreductase"/>
    <property type="match status" value="1"/>
</dbReference>
<dbReference type="InterPro" id="IPR036866">
    <property type="entry name" value="RibonucZ/Hydroxyglut_hydro"/>
</dbReference>
<organism evidence="1">
    <name type="scientific">Corethron hystrix</name>
    <dbReference type="NCBI Taxonomy" id="216773"/>
    <lineage>
        <taxon>Eukaryota</taxon>
        <taxon>Sar</taxon>
        <taxon>Stramenopiles</taxon>
        <taxon>Ochrophyta</taxon>
        <taxon>Bacillariophyta</taxon>
        <taxon>Coscinodiscophyceae</taxon>
        <taxon>Corethrophycidae</taxon>
        <taxon>Corethrales</taxon>
        <taxon>Corethraceae</taxon>
        <taxon>Corethron</taxon>
    </lineage>
</organism>
<proteinExistence type="predicted"/>
<dbReference type="Gene3D" id="3.60.15.10">
    <property type="entry name" value="Ribonuclease Z/Hydroxyacylglutathione hydrolase-like"/>
    <property type="match status" value="1"/>
</dbReference>
<dbReference type="PANTHER" id="PTHR42773:SF1">
    <property type="entry name" value="METALLO-BETA-LACTAMASE FAMILY PROTEIN"/>
    <property type="match status" value="1"/>
</dbReference>
<reference evidence="1" key="1">
    <citation type="submission" date="2021-01" db="EMBL/GenBank/DDBJ databases">
        <authorList>
            <person name="Corre E."/>
            <person name="Pelletier E."/>
            <person name="Niang G."/>
            <person name="Scheremetjew M."/>
            <person name="Finn R."/>
            <person name="Kale V."/>
            <person name="Holt S."/>
            <person name="Cochrane G."/>
            <person name="Meng A."/>
            <person name="Brown T."/>
            <person name="Cohen L."/>
        </authorList>
    </citation>
    <scope>NUCLEOTIDE SEQUENCE</scope>
    <source>
        <strain evidence="1">308</strain>
    </source>
</reference>
<evidence type="ECO:0008006" key="2">
    <source>
        <dbReference type="Google" id="ProtNLM"/>
    </source>
</evidence>
<dbReference type="PANTHER" id="PTHR42773">
    <property type="entry name" value="METALLO-BETA-LACTAMASE-RELATED"/>
    <property type="match status" value="1"/>
</dbReference>
<protein>
    <recommendedName>
        <fullName evidence="2">Metallo-beta-lactamase domain-containing protein</fullName>
    </recommendedName>
</protein>
<name>A0A7S1B339_9STRA</name>
<accession>A0A7S1B339</accession>
<gene>
    <name evidence="1" type="ORF">CHYS00102_LOCUS105</name>
</gene>
<dbReference type="EMBL" id="HBFR01000191">
    <property type="protein sequence ID" value="CAD8872947.1"/>
    <property type="molecule type" value="Transcribed_RNA"/>
</dbReference>